<dbReference type="InterPro" id="IPR000819">
    <property type="entry name" value="Peptidase_M17_C"/>
</dbReference>
<dbReference type="InterPro" id="IPR023042">
    <property type="entry name" value="Peptidase_M17_leu_NH2_pept"/>
</dbReference>
<feature type="binding site" evidence="8">
    <location>
        <position position="362"/>
    </location>
    <ligand>
        <name>Mn(2+)</name>
        <dbReference type="ChEBI" id="CHEBI:29035"/>
        <label>2</label>
    </ligand>
</feature>
<gene>
    <name evidence="8" type="primary">pepA</name>
    <name evidence="11" type="ORF">GCM10009867_07080</name>
</gene>
<evidence type="ECO:0000256" key="6">
    <source>
        <dbReference type="ARBA" id="ARBA00022801"/>
    </source>
</evidence>
<dbReference type="EC" id="3.4.11.10" evidence="8"/>
<keyword evidence="12" id="KW-1185">Reference proteome</keyword>
<dbReference type="PRINTS" id="PR00481">
    <property type="entry name" value="LAMNOPPTDASE"/>
</dbReference>
<feature type="binding site" evidence="8">
    <location>
        <position position="362"/>
    </location>
    <ligand>
        <name>Mn(2+)</name>
        <dbReference type="ChEBI" id="CHEBI:29035"/>
        <label>1</label>
    </ligand>
</feature>
<comment type="catalytic activity">
    <reaction evidence="2 8">
        <text>Release of an N-terminal amino acid, preferentially leucine, but not glutamic or aspartic acids.</text>
        <dbReference type="EC" id="3.4.11.10"/>
    </reaction>
</comment>
<organism evidence="11 12">
    <name type="scientific">Pedococcus aerophilus</name>
    <dbReference type="NCBI Taxonomy" id="436356"/>
    <lineage>
        <taxon>Bacteria</taxon>
        <taxon>Bacillati</taxon>
        <taxon>Actinomycetota</taxon>
        <taxon>Actinomycetes</taxon>
        <taxon>Micrococcales</taxon>
        <taxon>Intrasporangiaceae</taxon>
        <taxon>Pedococcus</taxon>
    </lineage>
</organism>
<keyword evidence="8" id="KW-0464">Manganese</keyword>
<evidence type="ECO:0000259" key="10">
    <source>
        <dbReference type="Pfam" id="PF02789"/>
    </source>
</evidence>
<dbReference type="InterPro" id="IPR043472">
    <property type="entry name" value="Macro_dom-like"/>
</dbReference>
<dbReference type="Gene3D" id="3.40.630.10">
    <property type="entry name" value="Zn peptidases"/>
    <property type="match status" value="1"/>
</dbReference>
<dbReference type="HAMAP" id="MF_00181">
    <property type="entry name" value="Cytosol_peptidase_M17"/>
    <property type="match status" value="1"/>
</dbReference>
<name>A0ABN3UJY3_9MICO</name>
<evidence type="ECO:0000256" key="8">
    <source>
        <dbReference type="HAMAP-Rule" id="MF_00181"/>
    </source>
</evidence>
<dbReference type="PANTHER" id="PTHR11963:SF23">
    <property type="entry name" value="CYTOSOL AMINOPEPTIDASE"/>
    <property type="match status" value="1"/>
</dbReference>
<feature type="binding site" evidence="8">
    <location>
        <position position="278"/>
    </location>
    <ligand>
        <name>Mn(2+)</name>
        <dbReference type="ChEBI" id="CHEBI:29035"/>
        <label>2</label>
    </ligand>
</feature>
<dbReference type="EC" id="3.4.11.1" evidence="8"/>
<proteinExistence type="inferred from homology"/>
<reference evidence="11 12" key="1">
    <citation type="journal article" date="2019" name="Int. J. Syst. Evol. Microbiol.">
        <title>The Global Catalogue of Microorganisms (GCM) 10K type strain sequencing project: providing services to taxonomists for standard genome sequencing and annotation.</title>
        <authorList>
            <consortium name="The Broad Institute Genomics Platform"/>
            <consortium name="The Broad Institute Genome Sequencing Center for Infectious Disease"/>
            <person name="Wu L."/>
            <person name="Ma J."/>
        </authorList>
    </citation>
    <scope>NUCLEOTIDE SEQUENCE [LARGE SCALE GENOMIC DNA]</scope>
    <source>
        <strain evidence="11 12">JCM 16378</strain>
    </source>
</reference>
<feature type="domain" description="Cytosol aminopeptidase" evidence="9">
    <location>
        <begin position="196"/>
        <end position="503"/>
    </location>
</feature>
<keyword evidence="6 8" id="KW-0378">Hydrolase</keyword>
<evidence type="ECO:0000256" key="1">
    <source>
        <dbReference type="ARBA" id="ARBA00000135"/>
    </source>
</evidence>
<evidence type="ECO:0000256" key="3">
    <source>
        <dbReference type="ARBA" id="ARBA00009528"/>
    </source>
</evidence>
<feature type="binding site" evidence="8">
    <location>
        <position position="283"/>
    </location>
    <ligand>
        <name>Mn(2+)</name>
        <dbReference type="ChEBI" id="CHEBI:29035"/>
        <label>2</label>
    </ligand>
</feature>
<dbReference type="GO" id="GO:0004177">
    <property type="term" value="F:aminopeptidase activity"/>
    <property type="evidence" value="ECO:0007669"/>
    <property type="project" value="UniProtKB-KW"/>
</dbReference>
<dbReference type="EMBL" id="BAAARN010000001">
    <property type="protein sequence ID" value="GAA2732037.1"/>
    <property type="molecule type" value="Genomic_DNA"/>
</dbReference>
<dbReference type="InterPro" id="IPR011356">
    <property type="entry name" value="Leucine_aapep/pepB"/>
</dbReference>
<comment type="similarity">
    <text evidence="3 8">Belongs to the peptidase M17 family.</text>
</comment>
<feature type="active site" evidence="8">
    <location>
        <position position="364"/>
    </location>
</feature>
<dbReference type="NCBIfam" id="NF002073">
    <property type="entry name" value="PRK00913.1-2"/>
    <property type="match status" value="1"/>
</dbReference>
<dbReference type="CDD" id="cd00433">
    <property type="entry name" value="Peptidase_M17"/>
    <property type="match status" value="1"/>
</dbReference>
<comment type="function">
    <text evidence="7 8">Presumably involved in the processing and regular turnover of intracellular proteins. Catalyzes the removal of unsubstituted N-terminal amino acids from various peptides.</text>
</comment>
<evidence type="ECO:0000259" key="9">
    <source>
        <dbReference type="Pfam" id="PF00883"/>
    </source>
</evidence>
<comment type="cofactor">
    <cofactor evidence="8">
        <name>Mn(2+)</name>
        <dbReference type="ChEBI" id="CHEBI:29035"/>
    </cofactor>
    <text evidence="8">Binds 2 manganese ions per subunit.</text>
</comment>
<sequence length="512" mass="51593">MTTVSVSDRSAHDLKADVVVLGTVDDSGSAALAAGHGLPRDAAAHVAAQLAALHATGKPEEVLTLAAVPSVAAARVVLTGLGSATSRTTSFDAEVLRRAAGAAVRSLKKAPKVVLALPTSGVESVAAVAEGAALGAYRYSKTQGTDKSTSSAAKGTKAAAKDAGVTAITVVTADARLKAVKAAATRAAVLADAKAYARDLVNTPPNVLFPQSFADSVKARNTAAKAKVTIKVLDEKALEKGGFGGIVGVGQGSVNPPRIVTLTWAPAKATHSVALVGKGITFDSGGLCIKPPASMLTMKSDMAGAAAVAATVFAAARLGLPVKVTGYLCLAENMPSGSAQRPGDVVSMRNGTTVEILDTDAEGRMVLGDGLVLAGESNPDAIVDIATLTGAQMVALGGRVAGIMANDDAFRDRVRAAADGSGEAAWPMPLPKDLRAQLESAVADLSHKGERWGGMLTAGLFLSEFVDESTPWAHVDIAGPSFNEGSAYGYTPKGATGYGVGTLLSLVEGYAG</sequence>
<dbReference type="InterPro" id="IPR008283">
    <property type="entry name" value="Peptidase_M17_N"/>
</dbReference>
<feature type="domain" description="Peptidase M17 leucyl aminopeptidase N-terminal" evidence="10">
    <location>
        <begin position="24"/>
        <end position="142"/>
    </location>
</feature>
<feature type="binding site" evidence="8">
    <location>
        <position position="360"/>
    </location>
    <ligand>
        <name>Mn(2+)</name>
        <dbReference type="ChEBI" id="CHEBI:29035"/>
        <label>1</label>
    </ligand>
</feature>
<dbReference type="Proteomes" id="UP001501326">
    <property type="component" value="Unassembled WGS sequence"/>
</dbReference>
<comment type="catalytic activity">
    <reaction evidence="1 8">
        <text>Release of an N-terminal amino acid, Xaa-|-Yaa-, in which Xaa is preferably Leu, but may be other amino acids including Pro although not Arg or Lys, and Yaa may be Pro. Amino acid amides and methyl esters are also readily hydrolyzed, but rates on arylamides are exceedingly low.</text>
        <dbReference type="EC" id="3.4.11.1"/>
    </reaction>
</comment>
<dbReference type="SUPFAM" id="SSF53187">
    <property type="entry name" value="Zn-dependent exopeptidases"/>
    <property type="match status" value="1"/>
</dbReference>
<feature type="binding site" evidence="8">
    <location>
        <position position="301"/>
    </location>
    <ligand>
        <name>Mn(2+)</name>
        <dbReference type="ChEBI" id="CHEBI:29035"/>
        <label>2</label>
    </ligand>
</feature>
<dbReference type="Gene3D" id="3.40.220.10">
    <property type="entry name" value="Leucine Aminopeptidase, subunit E, domain 1"/>
    <property type="match status" value="1"/>
</dbReference>
<dbReference type="SUPFAM" id="SSF52949">
    <property type="entry name" value="Macro domain-like"/>
    <property type="match status" value="1"/>
</dbReference>
<feature type="active site" evidence="8">
    <location>
        <position position="290"/>
    </location>
</feature>
<feature type="binding site" evidence="8">
    <location>
        <position position="283"/>
    </location>
    <ligand>
        <name>Mn(2+)</name>
        <dbReference type="ChEBI" id="CHEBI:29035"/>
        <label>1</label>
    </ligand>
</feature>
<dbReference type="RefSeq" id="WP_344190291.1">
    <property type="nucleotide sequence ID" value="NZ_BAAARN010000001.1"/>
</dbReference>
<dbReference type="PANTHER" id="PTHR11963">
    <property type="entry name" value="LEUCINE AMINOPEPTIDASE-RELATED"/>
    <property type="match status" value="1"/>
</dbReference>
<keyword evidence="8" id="KW-0479">Metal-binding</keyword>
<evidence type="ECO:0000256" key="4">
    <source>
        <dbReference type="ARBA" id="ARBA00022438"/>
    </source>
</evidence>
<accession>A0ABN3UJY3</accession>
<dbReference type="Pfam" id="PF00883">
    <property type="entry name" value="Peptidase_M17"/>
    <property type="match status" value="1"/>
</dbReference>
<comment type="caution">
    <text evidence="11">The sequence shown here is derived from an EMBL/GenBank/DDBJ whole genome shotgun (WGS) entry which is preliminary data.</text>
</comment>
<evidence type="ECO:0000313" key="11">
    <source>
        <dbReference type="EMBL" id="GAA2732037.1"/>
    </source>
</evidence>
<keyword evidence="4 8" id="KW-0031">Aminopeptidase</keyword>
<evidence type="ECO:0000313" key="12">
    <source>
        <dbReference type="Proteomes" id="UP001501326"/>
    </source>
</evidence>
<comment type="subcellular location">
    <subcellularLocation>
        <location evidence="8">Cytoplasm</location>
    </subcellularLocation>
</comment>
<evidence type="ECO:0000256" key="5">
    <source>
        <dbReference type="ARBA" id="ARBA00022670"/>
    </source>
</evidence>
<evidence type="ECO:0000256" key="2">
    <source>
        <dbReference type="ARBA" id="ARBA00000967"/>
    </source>
</evidence>
<keyword evidence="5 8" id="KW-0645">Protease</keyword>
<protein>
    <recommendedName>
        <fullName evidence="8">Probable cytosol aminopeptidase</fullName>
        <ecNumber evidence="8">3.4.11.1</ecNumber>
    </recommendedName>
    <alternativeName>
        <fullName evidence="8">Leucine aminopeptidase</fullName>
        <shortName evidence="8">LAP</shortName>
        <ecNumber evidence="8">3.4.11.10</ecNumber>
    </alternativeName>
    <alternativeName>
        <fullName evidence="8">Leucyl aminopeptidase</fullName>
    </alternativeName>
</protein>
<evidence type="ECO:0000256" key="7">
    <source>
        <dbReference type="ARBA" id="ARBA00049972"/>
    </source>
</evidence>
<keyword evidence="8" id="KW-0963">Cytoplasm</keyword>
<dbReference type="Pfam" id="PF02789">
    <property type="entry name" value="Peptidase_M17_N"/>
    <property type="match status" value="1"/>
</dbReference>